<evidence type="ECO:0000313" key="1">
    <source>
        <dbReference type="EMBL" id="EHL05115.1"/>
    </source>
</evidence>
<evidence type="ECO:0000313" key="2">
    <source>
        <dbReference type="Proteomes" id="UP000004416"/>
    </source>
</evidence>
<dbReference type="RefSeq" id="WP_005815519.1">
    <property type="nucleotide sequence ID" value="NZ_JH414485.1"/>
</dbReference>
<dbReference type="EMBL" id="AFZX01000108">
    <property type="protein sequence ID" value="EHL05115.1"/>
    <property type="molecule type" value="Genomic_DNA"/>
</dbReference>
<proteinExistence type="predicted"/>
<name>G9XTE9_DESHA</name>
<dbReference type="Proteomes" id="UP000004416">
    <property type="component" value="Unassembled WGS sequence"/>
</dbReference>
<dbReference type="HOGENOM" id="CLU_101696_0_0_9"/>
<gene>
    <name evidence="1" type="ORF">HMPREF0322_04256</name>
</gene>
<reference evidence="1 2" key="1">
    <citation type="submission" date="2011-08" db="EMBL/GenBank/DDBJ databases">
        <authorList>
            <person name="Weinstock G."/>
            <person name="Sodergren E."/>
            <person name="Clifton S."/>
            <person name="Fulton L."/>
            <person name="Fulton B."/>
            <person name="Courtney L."/>
            <person name="Fronick C."/>
            <person name="Harrison M."/>
            <person name="Strong C."/>
            <person name="Farmer C."/>
            <person name="Delahaunty K."/>
            <person name="Markovic C."/>
            <person name="Hall O."/>
            <person name="Minx P."/>
            <person name="Tomlinson C."/>
            <person name="Mitreva M."/>
            <person name="Hou S."/>
            <person name="Chen J."/>
            <person name="Wollam A."/>
            <person name="Pepin K.H."/>
            <person name="Johnson M."/>
            <person name="Bhonagiri V."/>
            <person name="Zhang X."/>
            <person name="Suruliraj S."/>
            <person name="Warren W."/>
            <person name="Chinwalla A."/>
            <person name="Mardis E.R."/>
            <person name="Wilson R.K."/>
        </authorList>
    </citation>
    <scope>NUCLEOTIDE SEQUENCE [LARGE SCALE GENOMIC DNA]</scope>
    <source>
        <strain evidence="1 2">DP7</strain>
    </source>
</reference>
<dbReference type="Pfam" id="PF20289">
    <property type="entry name" value="MComp1"/>
    <property type="match status" value="1"/>
</dbReference>
<dbReference type="InterPro" id="IPR046905">
    <property type="entry name" value="ABC-3C_MC1"/>
</dbReference>
<dbReference type="PATRIC" id="fig|537010.4.peg.3975"/>
<comment type="caution">
    <text evidence="1">The sequence shown here is derived from an EMBL/GenBank/DDBJ whole genome shotgun (WGS) entry which is preliminary data.</text>
</comment>
<dbReference type="AlphaFoldDB" id="G9XTE9"/>
<sequence length="174" mass="20504">MTIKNSEVYVTIDPPKPNSSYLILFWKVKNIDASIYPLIIKLEENEFFFKKYIFYYTQEELDAYTEWYPKVKKSGKSDVVDMLEMLSEPNVDLDALHVRFLLRLLIKVPFFCLAFPKAVLREFDEIVQTKINATRGETRQKIKELDQIITRTIEQGNMTTEAISDVIFNNLMEE</sequence>
<accession>G9XTE9</accession>
<protein>
    <submittedName>
        <fullName evidence="1">Uncharacterized protein</fullName>
    </submittedName>
</protein>
<organism evidence="1 2">
    <name type="scientific">Desulfitobacterium hafniense DP7</name>
    <dbReference type="NCBI Taxonomy" id="537010"/>
    <lineage>
        <taxon>Bacteria</taxon>
        <taxon>Bacillati</taxon>
        <taxon>Bacillota</taxon>
        <taxon>Clostridia</taxon>
        <taxon>Eubacteriales</taxon>
        <taxon>Desulfitobacteriaceae</taxon>
        <taxon>Desulfitobacterium</taxon>
    </lineage>
</organism>